<evidence type="ECO:0008006" key="4">
    <source>
        <dbReference type="Google" id="ProtNLM"/>
    </source>
</evidence>
<feature type="region of interest" description="Disordered" evidence="1">
    <location>
        <begin position="40"/>
        <end position="98"/>
    </location>
</feature>
<gene>
    <name evidence="2" type="ORF">PEL8287_01499</name>
</gene>
<evidence type="ECO:0000313" key="3">
    <source>
        <dbReference type="Proteomes" id="UP000193827"/>
    </source>
</evidence>
<organism evidence="2 3">
    <name type="scientific">Roseovarius litorisediminis</name>
    <dbReference type="NCBI Taxonomy" id="1312363"/>
    <lineage>
        <taxon>Bacteria</taxon>
        <taxon>Pseudomonadati</taxon>
        <taxon>Pseudomonadota</taxon>
        <taxon>Alphaproteobacteria</taxon>
        <taxon>Rhodobacterales</taxon>
        <taxon>Roseobacteraceae</taxon>
        <taxon>Roseovarius</taxon>
    </lineage>
</organism>
<evidence type="ECO:0000256" key="1">
    <source>
        <dbReference type="SAM" id="MobiDB-lite"/>
    </source>
</evidence>
<sequence>MSTIAPILIYPHIGGMTDKPKRPRDANQLAHMIAGIVTGEDVKHEPDTSGQRKGGLKGGKARAKVLNKGRKREIAKDGATARWKKSERQWDTVDQRTT</sequence>
<feature type="compositionally biased region" description="Basic and acidic residues" evidence="1">
    <location>
        <begin position="84"/>
        <end position="98"/>
    </location>
</feature>
<protein>
    <recommendedName>
        <fullName evidence="4">Histone H1</fullName>
    </recommendedName>
</protein>
<accession>A0A1Y5S4B7</accession>
<proteinExistence type="predicted"/>
<name>A0A1Y5S4B7_9RHOB</name>
<keyword evidence="3" id="KW-1185">Reference proteome</keyword>
<dbReference type="Proteomes" id="UP000193827">
    <property type="component" value="Unassembled WGS sequence"/>
</dbReference>
<dbReference type="AlphaFoldDB" id="A0A1Y5S4B7"/>
<dbReference type="EMBL" id="FWFL01000003">
    <property type="protein sequence ID" value="SLN32071.1"/>
    <property type="molecule type" value="Genomic_DNA"/>
</dbReference>
<reference evidence="2 3" key="1">
    <citation type="submission" date="2017-03" db="EMBL/GenBank/DDBJ databases">
        <authorList>
            <person name="Afonso C.L."/>
            <person name="Miller P.J."/>
            <person name="Scott M.A."/>
            <person name="Spackman E."/>
            <person name="Goraichik I."/>
            <person name="Dimitrov K.M."/>
            <person name="Suarez D.L."/>
            <person name="Swayne D.E."/>
        </authorList>
    </citation>
    <scope>NUCLEOTIDE SEQUENCE [LARGE SCALE GENOMIC DNA]</scope>
    <source>
        <strain evidence="2 3">CECT 8287</strain>
    </source>
</reference>
<feature type="compositionally biased region" description="Basic residues" evidence="1">
    <location>
        <begin position="59"/>
        <end position="73"/>
    </location>
</feature>
<evidence type="ECO:0000313" key="2">
    <source>
        <dbReference type="EMBL" id="SLN32071.1"/>
    </source>
</evidence>